<reference evidence="3" key="1">
    <citation type="submission" date="2016-06" db="UniProtKB">
        <authorList>
            <consortium name="WormBaseParasite"/>
        </authorList>
    </citation>
    <scope>IDENTIFICATION</scope>
</reference>
<organism evidence="3">
    <name type="scientific">Gongylonema pulchrum</name>
    <dbReference type="NCBI Taxonomy" id="637853"/>
    <lineage>
        <taxon>Eukaryota</taxon>
        <taxon>Metazoa</taxon>
        <taxon>Ecdysozoa</taxon>
        <taxon>Nematoda</taxon>
        <taxon>Chromadorea</taxon>
        <taxon>Rhabditida</taxon>
        <taxon>Spirurina</taxon>
        <taxon>Spiruromorpha</taxon>
        <taxon>Spiruroidea</taxon>
        <taxon>Gongylonematidae</taxon>
        <taxon>Gongylonema</taxon>
    </lineage>
</organism>
<dbReference type="WBParaSite" id="GPUH_0001471401-mRNA-1">
    <property type="protein sequence ID" value="GPUH_0001471401-mRNA-1"/>
    <property type="gene ID" value="GPUH_0001471401"/>
</dbReference>
<protein>
    <submittedName>
        <fullName evidence="3">Deltameth_res domain-containing protein</fullName>
    </submittedName>
</protein>
<accession>A0A183E154</accession>
<evidence type="ECO:0000313" key="3">
    <source>
        <dbReference type="WBParaSite" id="GPUH_0001471401-mRNA-1"/>
    </source>
</evidence>
<keyword evidence="2" id="KW-1133">Transmembrane helix</keyword>
<sequence length="113" mass="13210">LQNGRGKRTDSDDQLYGEESSRYLTPDRNTTGSDTRYVREPEWNELYYNPYRFMNGAYEREHETAAHHTKTAPKNYGKIIMILGAIVILSTVIFFLIQNYNAMHEGESNREEL</sequence>
<name>A0A183E154_9BILA</name>
<evidence type="ECO:0000256" key="2">
    <source>
        <dbReference type="SAM" id="Phobius"/>
    </source>
</evidence>
<dbReference type="AlphaFoldDB" id="A0A183E154"/>
<evidence type="ECO:0000256" key="1">
    <source>
        <dbReference type="SAM" id="MobiDB-lite"/>
    </source>
</evidence>
<feature type="region of interest" description="Disordered" evidence="1">
    <location>
        <begin position="1"/>
        <end position="35"/>
    </location>
</feature>
<keyword evidence="2" id="KW-0812">Transmembrane</keyword>
<proteinExistence type="predicted"/>
<feature type="transmembrane region" description="Helical" evidence="2">
    <location>
        <begin position="79"/>
        <end position="97"/>
    </location>
</feature>
<keyword evidence="2" id="KW-0472">Membrane</keyword>